<gene>
    <name evidence="2" type="ORF">K8V15_11150</name>
</gene>
<evidence type="ECO:0000313" key="2">
    <source>
        <dbReference type="EMBL" id="HJE52511.1"/>
    </source>
</evidence>
<proteinExistence type="predicted"/>
<feature type="signal peptide" evidence="1">
    <location>
        <begin position="1"/>
        <end position="28"/>
    </location>
</feature>
<accession>A0A921ERR3</accession>
<organism evidence="2 3">
    <name type="scientific">Tessaracoccus flavescens</name>
    <dbReference type="NCBI Taxonomy" id="399497"/>
    <lineage>
        <taxon>Bacteria</taxon>
        <taxon>Bacillati</taxon>
        <taxon>Actinomycetota</taxon>
        <taxon>Actinomycetes</taxon>
        <taxon>Propionibacteriales</taxon>
        <taxon>Propionibacteriaceae</taxon>
        <taxon>Tessaracoccus</taxon>
    </lineage>
</organism>
<comment type="caution">
    <text evidence="2">The sequence shown here is derived from an EMBL/GenBank/DDBJ whole genome shotgun (WGS) entry which is preliminary data.</text>
</comment>
<evidence type="ECO:0000256" key="1">
    <source>
        <dbReference type="SAM" id="SignalP"/>
    </source>
</evidence>
<name>A0A921ERR3_9ACTN</name>
<keyword evidence="1" id="KW-0732">Signal</keyword>
<dbReference type="EMBL" id="DYZF01000283">
    <property type="protein sequence ID" value="HJE52511.1"/>
    <property type="molecule type" value="Genomic_DNA"/>
</dbReference>
<reference evidence="2" key="1">
    <citation type="journal article" date="2021" name="PeerJ">
        <title>Extensive microbial diversity within the chicken gut microbiome revealed by metagenomics and culture.</title>
        <authorList>
            <person name="Gilroy R."/>
            <person name="Ravi A."/>
            <person name="Getino M."/>
            <person name="Pursley I."/>
            <person name="Horton D.L."/>
            <person name="Alikhan N.F."/>
            <person name="Baker D."/>
            <person name="Gharbi K."/>
            <person name="Hall N."/>
            <person name="Watson M."/>
            <person name="Adriaenssens E.M."/>
            <person name="Foster-Nyarko E."/>
            <person name="Jarju S."/>
            <person name="Secka A."/>
            <person name="Antonio M."/>
            <person name="Oren A."/>
            <person name="Chaudhuri R.R."/>
            <person name="La Ragione R."/>
            <person name="Hildebrand F."/>
            <person name="Pallen M.J."/>
        </authorList>
    </citation>
    <scope>NUCLEOTIDE SEQUENCE</scope>
    <source>
        <strain evidence="2">ChiGjej3B3-7470</strain>
    </source>
</reference>
<reference evidence="2" key="2">
    <citation type="submission" date="2021-09" db="EMBL/GenBank/DDBJ databases">
        <authorList>
            <person name="Gilroy R."/>
        </authorList>
    </citation>
    <scope>NUCLEOTIDE SEQUENCE</scope>
    <source>
        <strain evidence="2">ChiGjej3B3-7470</strain>
    </source>
</reference>
<feature type="chain" id="PRO_5036677862" evidence="1">
    <location>
        <begin position="29"/>
        <end position="148"/>
    </location>
</feature>
<dbReference type="Proteomes" id="UP000712713">
    <property type="component" value="Unassembled WGS sequence"/>
</dbReference>
<sequence>MSSFSLRRVALSSAAALLLGTVALPALADGNASECTSAGNVWVHVEHGDVVKGACATKFSNGTEAMVSTGLAEAQGDWVKTVDGVTADGVEWWSLWTGKPGSAWEFAQVGIDAMKPEAGTAIGWRLLPDYNVQAEAPKVNPFLPSTGN</sequence>
<dbReference type="AlphaFoldDB" id="A0A921ERR3"/>
<protein>
    <submittedName>
        <fullName evidence="2">Uncharacterized protein</fullName>
    </submittedName>
</protein>
<evidence type="ECO:0000313" key="3">
    <source>
        <dbReference type="Proteomes" id="UP000712713"/>
    </source>
</evidence>